<sequence>MKNRARFVDVRGRPALHFEREYPYPQERLWSAVTEPAELSRWFPAAVDIELREGGTITFTDDPDTEPTKGTVLACEPRGSLAYTWEGDELWFTLNPTPQGCLFVFVNVLGDRETAAMVAAGWTVCLDEFDAVPAGAPPSQTTDSETAWRPVYESYIAEGFPSGAPVPGEGEGRAVPEAGPAGPETSGEKT</sequence>
<dbReference type="SUPFAM" id="SSF55961">
    <property type="entry name" value="Bet v1-like"/>
    <property type="match status" value="1"/>
</dbReference>
<name>A0A379M5G5_9NOCA</name>
<dbReference type="AlphaFoldDB" id="A0A379M5G5"/>
<keyword evidence="5" id="KW-1185">Reference proteome</keyword>
<evidence type="ECO:0000256" key="2">
    <source>
        <dbReference type="SAM" id="MobiDB-lite"/>
    </source>
</evidence>
<dbReference type="InterPro" id="IPR013538">
    <property type="entry name" value="ASHA1/2-like_C"/>
</dbReference>
<evidence type="ECO:0000259" key="3">
    <source>
        <dbReference type="Pfam" id="PF08327"/>
    </source>
</evidence>
<feature type="domain" description="Activator of Hsp90 ATPase homologue 1/2-like C-terminal" evidence="3">
    <location>
        <begin position="24"/>
        <end position="131"/>
    </location>
</feature>
<feature type="region of interest" description="Disordered" evidence="2">
    <location>
        <begin position="159"/>
        <end position="190"/>
    </location>
</feature>
<reference evidence="4 5" key="1">
    <citation type="submission" date="2018-06" db="EMBL/GenBank/DDBJ databases">
        <authorList>
            <consortium name="Pathogen Informatics"/>
            <person name="Doyle S."/>
        </authorList>
    </citation>
    <scope>NUCLEOTIDE SEQUENCE [LARGE SCALE GENOMIC DNA]</scope>
    <source>
        <strain evidence="4 5">NCTC13296</strain>
    </source>
</reference>
<dbReference type="InterPro" id="IPR023393">
    <property type="entry name" value="START-like_dom_sf"/>
</dbReference>
<evidence type="ECO:0000256" key="1">
    <source>
        <dbReference type="ARBA" id="ARBA00006817"/>
    </source>
</evidence>
<dbReference type="Proteomes" id="UP000254569">
    <property type="component" value="Unassembled WGS sequence"/>
</dbReference>
<organism evidence="4 5">
    <name type="scientific">Rhodococcus gordoniae</name>
    <dbReference type="NCBI Taxonomy" id="223392"/>
    <lineage>
        <taxon>Bacteria</taxon>
        <taxon>Bacillati</taxon>
        <taxon>Actinomycetota</taxon>
        <taxon>Actinomycetes</taxon>
        <taxon>Mycobacteriales</taxon>
        <taxon>Nocardiaceae</taxon>
        <taxon>Rhodococcus</taxon>
    </lineage>
</organism>
<dbReference type="CDD" id="cd08899">
    <property type="entry name" value="SRPBCC_CalC_Aha1-like_6"/>
    <property type="match status" value="1"/>
</dbReference>
<dbReference type="Pfam" id="PF08327">
    <property type="entry name" value="AHSA1"/>
    <property type="match status" value="1"/>
</dbReference>
<protein>
    <submittedName>
        <fullName evidence="4">Activator of Hsp90 ATPase homolog 1-like protein</fullName>
    </submittedName>
</protein>
<dbReference type="Gene3D" id="3.30.530.20">
    <property type="match status" value="1"/>
</dbReference>
<evidence type="ECO:0000313" key="5">
    <source>
        <dbReference type="Proteomes" id="UP000254569"/>
    </source>
</evidence>
<accession>A0A379M5G5</accession>
<comment type="similarity">
    <text evidence="1">Belongs to the AHA1 family.</text>
</comment>
<evidence type="ECO:0000313" key="4">
    <source>
        <dbReference type="EMBL" id="SUE16665.1"/>
    </source>
</evidence>
<dbReference type="RefSeq" id="WP_064064565.1">
    <property type="nucleotide sequence ID" value="NZ_LPZN01000041.1"/>
</dbReference>
<dbReference type="EMBL" id="UGVI01000001">
    <property type="protein sequence ID" value="SUE16665.1"/>
    <property type="molecule type" value="Genomic_DNA"/>
</dbReference>
<proteinExistence type="inferred from homology"/>
<gene>
    <name evidence="4" type="ORF">NCTC13296_03552</name>
</gene>
<dbReference type="OrthoDB" id="9803476at2"/>